<evidence type="ECO:0000313" key="2">
    <source>
        <dbReference type="Proteomes" id="UP000501623"/>
    </source>
</evidence>
<sequence>MNQLIYSDFAQSCLQDLIDLQDEFKSEYDIEWYENWFYNQSTGLLTFSTGEEEINFKYLSVGTFSRQTNTWKWSWDNENTLPTIKEEIITVKDFGYQSEFSKLTDGYFESSEEEAWEFTAITAKLTNSIGVYRPISEHLLVFMVLLEFVDKETAQNIKDKYIKCGTHEYGRRAFICNHLNTRAKAGFEESFETYENMELEEDDDFQAWCDKCEQVRQKEGGWNDNSMAFADIRLVCESCYFEIKELNLGYK</sequence>
<dbReference type="InterPro" id="IPR049249">
    <property type="entry name" value="DUF6882"/>
</dbReference>
<dbReference type="RefSeq" id="WP_171592550.1">
    <property type="nucleotide sequence ID" value="NZ_CP053538.1"/>
</dbReference>
<protein>
    <submittedName>
        <fullName evidence="1">Uncharacterized protein</fullName>
    </submittedName>
</protein>
<gene>
    <name evidence="1" type="ORF">HMJ29_16695</name>
</gene>
<proteinExistence type="predicted"/>
<dbReference type="KEGG" id="hts:HMJ29_16695"/>
<organism evidence="1 2">
    <name type="scientific">Hymenobacter taeanensis</name>
    <dbReference type="NCBI Taxonomy" id="2735321"/>
    <lineage>
        <taxon>Bacteria</taxon>
        <taxon>Pseudomonadati</taxon>
        <taxon>Bacteroidota</taxon>
        <taxon>Cytophagia</taxon>
        <taxon>Cytophagales</taxon>
        <taxon>Hymenobacteraceae</taxon>
        <taxon>Hymenobacter</taxon>
    </lineage>
</organism>
<dbReference type="Proteomes" id="UP000501623">
    <property type="component" value="Chromosome"/>
</dbReference>
<keyword evidence="2" id="KW-1185">Reference proteome</keyword>
<dbReference type="Pfam" id="PF21813">
    <property type="entry name" value="DUF6882"/>
    <property type="match status" value="1"/>
</dbReference>
<name>A0A6M6BKW0_9BACT</name>
<accession>A0A6M6BKW0</accession>
<dbReference type="AlphaFoldDB" id="A0A6M6BKW0"/>
<dbReference type="EMBL" id="CP053538">
    <property type="protein sequence ID" value="QJX48464.1"/>
    <property type="molecule type" value="Genomic_DNA"/>
</dbReference>
<reference evidence="1 2" key="1">
    <citation type="submission" date="2020-05" db="EMBL/GenBank/DDBJ databases">
        <title>Complete genome sequence of Hymenobacter sp. TS19 in Coasted Sand Dune.</title>
        <authorList>
            <person name="Lee J.-H."/>
            <person name="Jung J.-H."/>
            <person name="Jeong S."/>
            <person name="Zhao L."/>
            <person name="Kim M.-K."/>
            <person name="Seo H.-S."/>
            <person name="Lim S."/>
        </authorList>
    </citation>
    <scope>NUCLEOTIDE SEQUENCE [LARGE SCALE GENOMIC DNA]</scope>
    <source>
        <strain evidence="1 2">TS19</strain>
    </source>
</reference>
<evidence type="ECO:0000313" key="1">
    <source>
        <dbReference type="EMBL" id="QJX48464.1"/>
    </source>
</evidence>